<dbReference type="InterPro" id="IPR011032">
    <property type="entry name" value="GroES-like_sf"/>
</dbReference>
<dbReference type="NCBIfam" id="NF001527">
    <property type="entry name" value="PRK00364.1-2"/>
    <property type="match status" value="1"/>
</dbReference>
<comment type="similarity">
    <text evidence="1 3 4">Belongs to the GroES chaperonin family.</text>
</comment>
<sequence length="96" mass="10502">MNIRPLHDRVVVHRLEEKERTSAGGIVIPDSAAEKPSEGKIVAVGPGKFEKGEVRALNVKVGDRILFGKYAGTEVKVGGKEYVVMREDDIMGVIEE</sequence>
<protein>
    <recommendedName>
        <fullName evidence="3">Co-chaperonin GroES</fullName>
    </recommendedName>
    <alternativeName>
        <fullName evidence="3">10 kDa chaperonin</fullName>
    </alternativeName>
    <alternativeName>
        <fullName evidence="3">Chaperonin-10</fullName>
        <shortName evidence="3">Cpn10</shortName>
    </alternativeName>
</protein>
<dbReference type="EMBL" id="CP011126">
    <property type="protein sequence ID" value="AKQ33232.1"/>
    <property type="molecule type" value="Genomic_DNA"/>
</dbReference>
<dbReference type="SMART" id="SM00883">
    <property type="entry name" value="Cpn10"/>
    <property type="match status" value="1"/>
</dbReference>
<reference evidence="5 6" key="1">
    <citation type="journal article" date="2015" name="Genome Biol. Evol.">
        <title>Distinctive Genome Reduction Rates Revealed by Genomic Analyses of Two Coxiella-Like Endosymbionts in Ticks.</title>
        <authorList>
            <person name="Gottlieb Y."/>
            <person name="Lalzar I."/>
            <person name="Klasson L."/>
        </authorList>
    </citation>
    <scope>NUCLEOTIDE SEQUENCE [LARGE SCALE GENOMIC DNA]</scope>
    <source>
        <strain evidence="5 6">CRt</strain>
    </source>
</reference>
<evidence type="ECO:0000256" key="4">
    <source>
        <dbReference type="RuleBase" id="RU000535"/>
    </source>
</evidence>
<evidence type="ECO:0000313" key="6">
    <source>
        <dbReference type="Proteomes" id="UP000063965"/>
    </source>
</evidence>
<gene>
    <name evidence="3 5" type="primary">groS</name>
    <name evidence="3" type="synonym">groES</name>
    <name evidence="5" type="ORF">CleRT_02020</name>
</gene>
<keyword evidence="3" id="KW-0963">Cytoplasm</keyword>
<dbReference type="PRINTS" id="PR00297">
    <property type="entry name" value="CHAPERONIN10"/>
</dbReference>
<evidence type="ECO:0000256" key="2">
    <source>
        <dbReference type="ARBA" id="ARBA00023186"/>
    </source>
</evidence>
<dbReference type="Pfam" id="PF00166">
    <property type="entry name" value="Cpn10"/>
    <property type="match status" value="1"/>
</dbReference>
<dbReference type="InterPro" id="IPR020818">
    <property type="entry name" value="Chaperonin_GroES"/>
</dbReference>
<organism evidence="5 6">
    <name type="scientific">Candidatus Coxiella mudrowiae</name>
    <dbReference type="NCBI Taxonomy" id="2054173"/>
    <lineage>
        <taxon>Bacteria</taxon>
        <taxon>Pseudomonadati</taxon>
        <taxon>Pseudomonadota</taxon>
        <taxon>Gammaproteobacteria</taxon>
        <taxon>Legionellales</taxon>
        <taxon>Coxiellaceae</taxon>
        <taxon>Coxiella</taxon>
    </lineage>
</organism>
<keyword evidence="2 3" id="KW-0143">Chaperone</keyword>
<dbReference type="CDD" id="cd00320">
    <property type="entry name" value="cpn10"/>
    <property type="match status" value="1"/>
</dbReference>
<dbReference type="Gene3D" id="2.30.33.40">
    <property type="entry name" value="GroES chaperonin"/>
    <property type="match status" value="1"/>
</dbReference>
<dbReference type="PANTHER" id="PTHR10772:SF58">
    <property type="entry name" value="CO-CHAPERONIN GROES"/>
    <property type="match status" value="1"/>
</dbReference>
<dbReference type="Proteomes" id="UP000063965">
    <property type="component" value="Chromosome"/>
</dbReference>
<dbReference type="InterPro" id="IPR037124">
    <property type="entry name" value="Chaperonin_GroES_sf"/>
</dbReference>
<name>A0ABN4HNQ1_9COXI</name>
<keyword evidence="6" id="KW-1185">Reference proteome</keyword>
<dbReference type="NCBIfam" id="NF001531">
    <property type="entry name" value="PRK00364.2-2"/>
    <property type="match status" value="1"/>
</dbReference>
<dbReference type="NCBIfam" id="NF001533">
    <property type="entry name" value="PRK00364.2-4"/>
    <property type="match status" value="1"/>
</dbReference>
<dbReference type="HAMAP" id="MF_00580">
    <property type="entry name" value="CH10"/>
    <property type="match status" value="1"/>
</dbReference>
<comment type="function">
    <text evidence="3 4">Together with the chaperonin GroEL, plays an essential role in assisting protein folding. The GroEL-GroES system forms a nano-cage that allows encapsulation of the non-native substrate proteins and provides a physical environment optimized to promote and accelerate protein folding. GroES binds to the apical surface of the GroEL ring, thereby capping the opening of the GroEL channel.</text>
</comment>
<dbReference type="SUPFAM" id="SSF50129">
    <property type="entry name" value="GroES-like"/>
    <property type="match status" value="1"/>
</dbReference>
<comment type="subcellular location">
    <subcellularLocation>
        <location evidence="3">Cytoplasm</location>
    </subcellularLocation>
</comment>
<proteinExistence type="inferred from homology"/>
<evidence type="ECO:0000313" key="5">
    <source>
        <dbReference type="EMBL" id="AKQ33232.1"/>
    </source>
</evidence>
<accession>A0ABN4HNQ1</accession>
<evidence type="ECO:0000256" key="3">
    <source>
        <dbReference type="HAMAP-Rule" id="MF_00580"/>
    </source>
</evidence>
<comment type="subunit">
    <text evidence="3">Heptamer of 7 subunits arranged in a ring. Interacts with the chaperonin GroEL.</text>
</comment>
<evidence type="ECO:0000256" key="1">
    <source>
        <dbReference type="ARBA" id="ARBA00006975"/>
    </source>
</evidence>
<dbReference type="RefSeq" id="WP_048874864.1">
    <property type="nucleotide sequence ID" value="NZ_CP011126.1"/>
</dbReference>
<dbReference type="PANTHER" id="PTHR10772">
    <property type="entry name" value="10 KDA HEAT SHOCK PROTEIN"/>
    <property type="match status" value="1"/>
</dbReference>